<dbReference type="Proteomes" id="UP000299102">
    <property type="component" value="Unassembled WGS sequence"/>
</dbReference>
<dbReference type="AlphaFoldDB" id="A0A4C1T3R1"/>
<protein>
    <submittedName>
        <fullName evidence="1">Uncharacterized protein</fullName>
    </submittedName>
</protein>
<evidence type="ECO:0000313" key="2">
    <source>
        <dbReference type="Proteomes" id="UP000299102"/>
    </source>
</evidence>
<evidence type="ECO:0000313" key="1">
    <source>
        <dbReference type="EMBL" id="GBP08836.1"/>
    </source>
</evidence>
<dbReference type="EMBL" id="BGZK01000033">
    <property type="protein sequence ID" value="GBP08836.1"/>
    <property type="molecule type" value="Genomic_DNA"/>
</dbReference>
<proteinExistence type="predicted"/>
<organism evidence="1 2">
    <name type="scientific">Eumeta variegata</name>
    <name type="common">Bagworm moth</name>
    <name type="synonym">Eumeta japonica</name>
    <dbReference type="NCBI Taxonomy" id="151549"/>
    <lineage>
        <taxon>Eukaryota</taxon>
        <taxon>Metazoa</taxon>
        <taxon>Ecdysozoa</taxon>
        <taxon>Arthropoda</taxon>
        <taxon>Hexapoda</taxon>
        <taxon>Insecta</taxon>
        <taxon>Pterygota</taxon>
        <taxon>Neoptera</taxon>
        <taxon>Endopterygota</taxon>
        <taxon>Lepidoptera</taxon>
        <taxon>Glossata</taxon>
        <taxon>Ditrysia</taxon>
        <taxon>Tineoidea</taxon>
        <taxon>Psychidae</taxon>
        <taxon>Oiketicinae</taxon>
        <taxon>Eumeta</taxon>
    </lineage>
</organism>
<keyword evidence="2" id="KW-1185">Reference proteome</keyword>
<sequence>MPANDAMRRFSAPRPFLLLPCVPILRHCDAFVTNFTAAEFRVYSATHETLPLCSYSQWRKLGTRGRRRKGRGALNLRVTSFGAAEFRALYVNYAWYRYAVSRRTAVERICKYCRLLHAVECSSLNNSCRGCLTFDPPVRTLFRVFAFEISVVAKTRLRIMVQILPIDILDAKVRVWIGVCVFTQDRSTDFDETSRYYSFVRQDKRYTTIYERLASVRGFALVNVAKAIPLSDTRAGSRSCSSA</sequence>
<name>A0A4C1T3R1_EUMVA</name>
<reference evidence="1 2" key="1">
    <citation type="journal article" date="2019" name="Commun. Biol.">
        <title>The bagworm genome reveals a unique fibroin gene that provides high tensile strength.</title>
        <authorList>
            <person name="Kono N."/>
            <person name="Nakamura H."/>
            <person name="Ohtoshi R."/>
            <person name="Tomita M."/>
            <person name="Numata K."/>
            <person name="Arakawa K."/>
        </authorList>
    </citation>
    <scope>NUCLEOTIDE SEQUENCE [LARGE SCALE GENOMIC DNA]</scope>
</reference>
<comment type="caution">
    <text evidence="1">The sequence shown here is derived from an EMBL/GenBank/DDBJ whole genome shotgun (WGS) entry which is preliminary data.</text>
</comment>
<gene>
    <name evidence="1" type="ORF">EVAR_78239_1</name>
</gene>
<accession>A0A4C1T3R1</accession>